<sequence length="170" mass="18058">MFEIRPAALSEFALLPSIEAEADTAFEALDPPMSIANFPPPGTAADFAAAFHIMVAGRPPAGFVRLEIVDGLAHLEQLAVTPEYGRQGIGRSLVAAAKAWAQEAGFSAMTLCTFADVPFNGPFYASCGFTEIPTDHWTSGLAAAREHESQLGLDALGRRIVMKIALNVPE</sequence>
<keyword evidence="2" id="KW-0012">Acyltransferase</keyword>
<feature type="domain" description="N-acetyltransferase" evidence="3">
    <location>
        <begin position="2"/>
        <end position="167"/>
    </location>
</feature>
<dbReference type="PROSITE" id="PS51186">
    <property type="entry name" value="GNAT"/>
    <property type="match status" value="1"/>
</dbReference>
<dbReference type="EMBL" id="PPXC01000019">
    <property type="protein sequence ID" value="POH71974.1"/>
    <property type="molecule type" value="Genomic_DNA"/>
</dbReference>
<dbReference type="AlphaFoldDB" id="A0A2S3ZSA2"/>
<dbReference type="InterPro" id="IPR050832">
    <property type="entry name" value="Bact_Acetyltransf"/>
</dbReference>
<protein>
    <submittedName>
        <fullName evidence="4">GNAT family N-acetyltransferase</fullName>
    </submittedName>
</protein>
<name>A0A2S3ZSA2_ARTGL</name>
<dbReference type="Pfam" id="PF00583">
    <property type="entry name" value="Acetyltransf_1"/>
    <property type="match status" value="1"/>
</dbReference>
<organism evidence="4 5">
    <name type="scientific">Arthrobacter glacialis</name>
    <dbReference type="NCBI Taxonomy" id="1664"/>
    <lineage>
        <taxon>Bacteria</taxon>
        <taxon>Bacillati</taxon>
        <taxon>Actinomycetota</taxon>
        <taxon>Actinomycetes</taxon>
        <taxon>Micrococcales</taxon>
        <taxon>Micrococcaceae</taxon>
        <taxon>Arthrobacter</taxon>
    </lineage>
</organism>
<dbReference type="PANTHER" id="PTHR43877:SF8">
    <property type="entry name" value="N-ACETYLGLUTAMATE SYNTHASE-RELATED"/>
    <property type="match status" value="1"/>
</dbReference>
<reference evidence="4 5" key="1">
    <citation type="submission" date="2018-01" db="EMBL/GenBank/DDBJ databases">
        <title>Arthrobacter sp. nov., from glaciers in China.</title>
        <authorList>
            <person name="Liu Q."/>
            <person name="Xin Y.-H."/>
        </authorList>
    </citation>
    <scope>NUCLEOTIDE SEQUENCE [LARGE SCALE GENOMIC DNA]</scope>
    <source>
        <strain evidence="4 5">HLT2-12-2</strain>
    </source>
</reference>
<evidence type="ECO:0000256" key="1">
    <source>
        <dbReference type="ARBA" id="ARBA00022679"/>
    </source>
</evidence>
<evidence type="ECO:0000259" key="3">
    <source>
        <dbReference type="PROSITE" id="PS51186"/>
    </source>
</evidence>
<dbReference type="Gene3D" id="3.40.630.30">
    <property type="match status" value="1"/>
</dbReference>
<dbReference type="GO" id="GO:0016747">
    <property type="term" value="F:acyltransferase activity, transferring groups other than amino-acyl groups"/>
    <property type="evidence" value="ECO:0007669"/>
    <property type="project" value="InterPro"/>
</dbReference>
<comment type="caution">
    <text evidence="4">The sequence shown here is derived from an EMBL/GenBank/DDBJ whole genome shotgun (WGS) entry which is preliminary data.</text>
</comment>
<dbReference type="SUPFAM" id="SSF55729">
    <property type="entry name" value="Acyl-CoA N-acyltransferases (Nat)"/>
    <property type="match status" value="1"/>
</dbReference>
<dbReference type="InterPro" id="IPR016181">
    <property type="entry name" value="Acyl_CoA_acyltransferase"/>
</dbReference>
<dbReference type="CDD" id="cd04301">
    <property type="entry name" value="NAT_SF"/>
    <property type="match status" value="1"/>
</dbReference>
<proteinExistence type="predicted"/>
<evidence type="ECO:0000256" key="2">
    <source>
        <dbReference type="ARBA" id="ARBA00023315"/>
    </source>
</evidence>
<dbReference type="InterPro" id="IPR000182">
    <property type="entry name" value="GNAT_dom"/>
</dbReference>
<evidence type="ECO:0000313" key="5">
    <source>
        <dbReference type="Proteomes" id="UP000237061"/>
    </source>
</evidence>
<keyword evidence="1 4" id="KW-0808">Transferase</keyword>
<dbReference type="PANTHER" id="PTHR43877">
    <property type="entry name" value="AMINOALKYLPHOSPHONATE N-ACETYLTRANSFERASE-RELATED-RELATED"/>
    <property type="match status" value="1"/>
</dbReference>
<dbReference type="RefSeq" id="WP_103467273.1">
    <property type="nucleotide sequence ID" value="NZ_PPXC01000019.1"/>
</dbReference>
<dbReference type="Proteomes" id="UP000237061">
    <property type="component" value="Unassembled WGS sequence"/>
</dbReference>
<keyword evidence="5" id="KW-1185">Reference proteome</keyword>
<gene>
    <name evidence="4" type="ORF">CVS27_18245</name>
</gene>
<evidence type="ECO:0000313" key="4">
    <source>
        <dbReference type="EMBL" id="POH71974.1"/>
    </source>
</evidence>
<accession>A0A2S3ZSA2</accession>